<evidence type="ECO:0000256" key="2">
    <source>
        <dbReference type="ARBA" id="ARBA00022448"/>
    </source>
</evidence>
<dbReference type="Proteomes" id="UP000799429">
    <property type="component" value="Unassembled WGS sequence"/>
</dbReference>
<dbReference type="CDD" id="cd17476">
    <property type="entry name" value="MFS_Amf1_MDR_like"/>
    <property type="match status" value="1"/>
</dbReference>
<dbReference type="GO" id="GO:0016020">
    <property type="term" value="C:membrane"/>
    <property type="evidence" value="ECO:0007669"/>
    <property type="project" value="UniProtKB-SubCell"/>
</dbReference>
<evidence type="ECO:0000256" key="6">
    <source>
        <dbReference type="SAM" id="MobiDB-lite"/>
    </source>
</evidence>
<comment type="caution">
    <text evidence="9">The sequence shown here is derived from an EMBL/GenBank/DDBJ whole genome shotgun (WGS) entry which is preliminary data.</text>
</comment>
<keyword evidence="2" id="KW-0813">Transport</keyword>
<dbReference type="EMBL" id="MU006093">
    <property type="protein sequence ID" value="KAF2840087.1"/>
    <property type="molecule type" value="Genomic_DNA"/>
</dbReference>
<evidence type="ECO:0000259" key="8">
    <source>
        <dbReference type="PROSITE" id="PS50850"/>
    </source>
</evidence>
<gene>
    <name evidence="9" type="ORF">M501DRAFT_932232</name>
</gene>
<feature type="transmembrane region" description="Helical" evidence="7">
    <location>
        <begin position="346"/>
        <end position="367"/>
    </location>
</feature>
<evidence type="ECO:0000313" key="10">
    <source>
        <dbReference type="Proteomes" id="UP000799429"/>
    </source>
</evidence>
<keyword evidence="5 7" id="KW-0472">Membrane</keyword>
<dbReference type="PROSITE" id="PS50850">
    <property type="entry name" value="MFS"/>
    <property type="match status" value="1"/>
</dbReference>
<protein>
    <submittedName>
        <fullName evidence="9">Drug resistance protein</fullName>
    </submittedName>
</protein>
<dbReference type="Pfam" id="PF07690">
    <property type="entry name" value="MFS_1"/>
    <property type="match status" value="2"/>
</dbReference>
<dbReference type="InterPro" id="IPR036259">
    <property type="entry name" value="MFS_trans_sf"/>
</dbReference>
<evidence type="ECO:0000256" key="4">
    <source>
        <dbReference type="ARBA" id="ARBA00022989"/>
    </source>
</evidence>
<feature type="transmembrane region" description="Helical" evidence="7">
    <location>
        <begin position="169"/>
        <end position="188"/>
    </location>
</feature>
<keyword evidence="3 7" id="KW-0812">Transmembrane</keyword>
<keyword evidence="10" id="KW-1185">Reference proteome</keyword>
<feature type="transmembrane region" description="Helical" evidence="7">
    <location>
        <begin position="267"/>
        <end position="288"/>
    </location>
</feature>
<feature type="transmembrane region" description="Helical" evidence="7">
    <location>
        <begin position="309"/>
        <end position="334"/>
    </location>
</feature>
<dbReference type="Gene3D" id="1.20.1250.20">
    <property type="entry name" value="MFS general substrate transporter like domains"/>
    <property type="match status" value="1"/>
</dbReference>
<dbReference type="GO" id="GO:0022857">
    <property type="term" value="F:transmembrane transporter activity"/>
    <property type="evidence" value="ECO:0007669"/>
    <property type="project" value="InterPro"/>
</dbReference>
<feature type="transmembrane region" description="Helical" evidence="7">
    <location>
        <begin position="236"/>
        <end position="255"/>
    </location>
</feature>
<dbReference type="OrthoDB" id="5086884at2759"/>
<organism evidence="9 10">
    <name type="scientific">Patellaria atrata CBS 101060</name>
    <dbReference type="NCBI Taxonomy" id="1346257"/>
    <lineage>
        <taxon>Eukaryota</taxon>
        <taxon>Fungi</taxon>
        <taxon>Dikarya</taxon>
        <taxon>Ascomycota</taxon>
        <taxon>Pezizomycotina</taxon>
        <taxon>Dothideomycetes</taxon>
        <taxon>Dothideomycetes incertae sedis</taxon>
        <taxon>Patellariales</taxon>
        <taxon>Patellariaceae</taxon>
        <taxon>Patellaria</taxon>
    </lineage>
</organism>
<feature type="region of interest" description="Disordered" evidence="6">
    <location>
        <begin position="14"/>
        <end position="35"/>
    </location>
</feature>
<evidence type="ECO:0000256" key="3">
    <source>
        <dbReference type="ARBA" id="ARBA00022692"/>
    </source>
</evidence>
<reference evidence="9" key="1">
    <citation type="journal article" date="2020" name="Stud. Mycol.">
        <title>101 Dothideomycetes genomes: a test case for predicting lifestyles and emergence of pathogens.</title>
        <authorList>
            <person name="Haridas S."/>
            <person name="Albert R."/>
            <person name="Binder M."/>
            <person name="Bloem J."/>
            <person name="Labutti K."/>
            <person name="Salamov A."/>
            <person name="Andreopoulos B."/>
            <person name="Baker S."/>
            <person name="Barry K."/>
            <person name="Bills G."/>
            <person name="Bluhm B."/>
            <person name="Cannon C."/>
            <person name="Castanera R."/>
            <person name="Culley D."/>
            <person name="Daum C."/>
            <person name="Ezra D."/>
            <person name="Gonzalez J."/>
            <person name="Henrissat B."/>
            <person name="Kuo A."/>
            <person name="Liang C."/>
            <person name="Lipzen A."/>
            <person name="Lutzoni F."/>
            <person name="Magnuson J."/>
            <person name="Mondo S."/>
            <person name="Nolan M."/>
            <person name="Ohm R."/>
            <person name="Pangilinan J."/>
            <person name="Park H.-J."/>
            <person name="Ramirez L."/>
            <person name="Alfaro M."/>
            <person name="Sun H."/>
            <person name="Tritt A."/>
            <person name="Yoshinaga Y."/>
            <person name="Zwiers L.-H."/>
            <person name="Turgeon B."/>
            <person name="Goodwin S."/>
            <person name="Spatafora J."/>
            <person name="Crous P."/>
            <person name="Grigoriev I."/>
        </authorList>
    </citation>
    <scope>NUCLEOTIDE SEQUENCE</scope>
    <source>
        <strain evidence="9">CBS 101060</strain>
    </source>
</reference>
<evidence type="ECO:0000313" key="9">
    <source>
        <dbReference type="EMBL" id="KAF2840087.1"/>
    </source>
</evidence>
<dbReference type="PANTHER" id="PTHR42718:SF9">
    <property type="entry name" value="MAJOR FACILITATOR SUPERFAMILY MULTIDRUG TRANSPORTER MFSC"/>
    <property type="match status" value="1"/>
</dbReference>
<feature type="transmembrane region" description="Helical" evidence="7">
    <location>
        <begin position="141"/>
        <end position="162"/>
    </location>
</feature>
<feature type="transmembrane region" description="Helical" evidence="7">
    <location>
        <begin position="200"/>
        <end position="220"/>
    </location>
</feature>
<dbReference type="InterPro" id="IPR020846">
    <property type="entry name" value="MFS_dom"/>
</dbReference>
<comment type="subcellular location">
    <subcellularLocation>
        <location evidence="1">Membrane</location>
        <topology evidence="1">Multi-pass membrane protein</topology>
    </subcellularLocation>
</comment>
<evidence type="ECO:0000256" key="7">
    <source>
        <dbReference type="SAM" id="Phobius"/>
    </source>
</evidence>
<dbReference type="PANTHER" id="PTHR42718">
    <property type="entry name" value="MAJOR FACILITATOR SUPERFAMILY MULTIDRUG TRANSPORTER MFSC"/>
    <property type="match status" value="1"/>
</dbReference>
<accession>A0A9P4VSP8</accession>
<feature type="domain" description="Major facilitator superfamily (MFS) profile" evidence="8">
    <location>
        <begin position="45"/>
        <end position="518"/>
    </location>
</feature>
<feature type="transmembrane region" description="Helical" evidence="7">
    <location>
        <begin position="374"/>
        <end position="394"/>
    </location>
</feature>
<proteinExistence type="predicted"/>
<dbReference type="SUPFAM" id="SSF103473">
    <property type="entry name" value="MFS general substrate transporter"/>
    <property type="match status" value="2"/>
</dbReference>
<evidence type="ECO:0000256" key="1">
    <source>
        <dbReference type="ARBA" id="ARBA00004141"/>
    </source>
</evidence>
<sequence length="524" mass="56409">MRLSDVEANKDIPVERNTTSLDEEGSARGDSPPPHNYSKARLIALVATVTGAAFLNTLGVQAAVIVLPTIGHDLGIPDSRQQWIVSAYSLTFGCFLLFFGRLADVYGKKLIFILGSIWLTVVSIVIPFVSNEITFDVLRGLQGLGAAANVPTAIGILGVTFSPGKAKNYAFTCYGAGAPMGSIFGNILGGVVAEYVSWKWVFWILAILCALVSVAGQFIIPEPSSTEHGYGLKSSVDWIGGTLITIGLLALMFALTEGNVVGWNEPWISALIVVSVVLVILFVIWQWYLEHKTTKRPLMKVSIWNNMRFSSAMIIMALFFASFNNFLIFATYFYQEYLGLSVIQTTLRFVPTGVTGVLVAFVTAQILSRIRGSYILMFGTLCVGIACLLFAVPISTNTTYWAYGFPAMCLSVFGADTLYPCLTLFTAQSLPHEDQAMGGGLINAVGQVGRSIGLAIGTAVEVAVIARQKNMDTSTVGTTDLELRDSAMLDGLRAAQWLSSGFALAACLVAGFAFRHAGKVGHKH</sequence>
<dbReference type="Gene3D" id="1.20.1720.10">
    <property type="entry name" value="Multidrug resistance protein D"/>
    <property type="match status" value="1"/>
</dbReference>
<name>A0A9P4VSP8_9PEZI</name>
<evidence type="ECO:0000256" key="5">
    <source>
        <dbReference type="ARBA" id="ARBA00023136"/>
    </source>
</evidence>
<feature type="transmembrane region" description="Helical" evidence="7">
    <location>
        <begin position="42"/>
        <end position="71"/>
    </location>
</feature>
<feature type="transmembrane region" description="Helical" evidence="7">
    <location>
        <begin position="83"/>
        <end position="103"/>
    </location>
</feature>
<feature type="transmembrane region" description="Helical" evidence="7">
    <location>
        <begin position="110"/>
        <end position="129"/>
    </location>
</feature>
<feature type="transmembrane region" description="Helical" evidence="7">
    <location>
        <begin position="494"/>
        <end position="514"/>
    </location>
</feature>
<dbReference type="AlphaFoldDB" id="A0A9P4VSP8"/>
<dbReference type="InterPro" id="IPR011701">
    <property type="entry name" value="MFS"/>
</dbReference>
<keyword evidence="4 7" id="KW-1133">Transmembrane helix</keyword>